<dbReference type="InterPro" id="IPR050790">
    <property type="entry name" value="ExbB/TolQ_transport"/>
</dbReference>
<evidence type="ECO:0000259" key="10">
    <source>
        <dbReference type="Pfam" id="PF01618"/>
    </source>
</evidence>
<keyword evidence="5 9" id="KW-0812">Transmembrane</keyword>
<dbReference type="InterPro" id="IPR002898">
    <property type="entry name" value="MotA_ExbB_proton_chnl"/>
</dbReference>
<dbReference type="PANTHER" id="PTHR30625:SF15">
    <property type="entry name" value="BIOPOLYMER TRANSPORT PROTEIN EXBB"/>
    <property type="match status" value="1"/>
</dbReference>
<gene>
    <name evidence="11" type="ORF">METZ01_LOCUS505845</name>
</gene>
<proteinExistence type="inferred from homology"/>
<dbReference type="Pfam" id="PF01618">
    <property type="entry name" value="MotA_ExbB"/>
    <property type="match status" value="1"/>
</dbReference>
<organism evidence="11">
    <name type="scientific">marine metagenome</name>
    <dbReference type="NCBI Taxonomy" id="408172"/>
    <lineage>
        <taxon>unclassified sequences</taxon>
        <taxon>metagenomes</taxon>
        <taxon>ecological metagenomes</taxon>
    </lineage>
</organism>
<dbReference type="EMBL" id="UINC01223692">
    <property type="protein sequence ID" value="SVE52991.1"/>
    <property type="molecule type" value="Genomic_DNA"/>
</dbReference>
<dbReference type="PANTHER" id="PTHR30625">
    <property type="entry name" value="PROTEIN TOLQ"/>
    <property type="match status" value="1"/>
</dbReference>
<keyword evidence="4" id="KW-1003">Cell membrane</keyword>
<evidence type="ECO:0000256" key="6">
    <source>
        <dbReference type="ARBA" id="ARBA00022927"/>
    </source>
</evidence>
<evidence type="ECO:0000256" key="9">
    <source>
        <dbReference type="SAM" id="Phobius"/>
    </source>
</evidence>
<comment type="subcellular location">
    <subcellularLocation>
        <location evidence="1">Cell membrane</location>
        <topology evidence="1">Multi-pass membrane protein</topology>
    </subcellularLocation>
</comment>
<evidence type="ECO:0000256" key="3">
    <source>
        <dbReference type="ARBA" id="ARBA00022448"/>
    </source>
</evidence>
<evidence type="ECO:0000256" key="1">
    <source>
        <dbReference type="ARBA" id="ARBA00004651"/>
    </source>
</evidence>
<name>A0A383E8E2_9ZZZZ</name>
<evidence type="ECO:0000256" key="5">
    <source>
        <dbReference type="ARBA" id="ARBA00022692"/>
    </source>
</evidence>
<evidence type="ECO:0000256" key="2">
    <source>
        <dbReference type="ARBA" id="ARBA00010442"/>
    </source>
</evidence>
<dbReference type="AlphaFoldDB" id="A0A383E8E2"/>
<accession>A0A383E8E2</accession>
<feature type="transmembrane region" description="Helical" evidence="9">
    <location>
        <begin position="32"/>
        <end position="53"/>
    </location>
</feature>
<keyword evidence="3" id="KW-0813">Transport</keyword>
<keyword evidence="6" id="KW-0653">Protein transport</keyword>
<evidence type="ECO:0000313" key="11">
    <source>
        <dbReference type="EMBL" id="SVE52991.1"/>
    </source>
</evidence>
<keyword evidence="8 9" id="KW-0472">Membrane</keyword>
<dbReference type="GO" id="GO:0005886">
    <property type="term" value="C:plasma membrane"/>
    <property type="evidence" value="ECO:0007669"/>
    <property type="project" value="UniProtKB-SubCell"/>
</dbReference>
<evidence type="ECO:0000256" key="4">
    <source>
        <dbReference type="ARBA" id="ARBA00022475"/>
    </source>
</evidence>
<evidence type="ECO:0000256" key="8">
    <source>
        <dbReference type="ARBA" id="ARBA00023136"/>
    </source>
</evidence>
<comment type="similarity">
    <text evidence="2">Belongs to the ExbB/TolQ family.</text>
</comment>
<dbReference type="GO" id="GO:0017038">
    <property type="term" value="P:protein import"/>
    <property type="evidence" value="ECO:0007669"/>
    <property type="project" value="TreeGrafter"/>
</dbReference>
<keyword evidence="7 9" id="KW-1133">Transmembrane helix</keyword>
<sequence>MIASTLWSLQESLTLGEGQSLQLGEIWEAGGFMMWPLGIALAIGILIILWKLVDLTTNGLNNKKVLAENDELVAQGRLADALAVCDESKAPAARVLKGGLSRYQEGTDRATQAIENAGAIEVAGLEKGLVWLATLSNVAPLLGFLGTVIGMIMAFQAIEIAGEVEATLVAGGIKVALITTAAGLTIAIPINIFTIIL</sequence>
<protein>
    <recommendedName>
        <fullName evidence="10">MotA/TolQ/ExbB proton channel domain-containing protein</fullName>
    </recommendedName>
</protein>
<feature type="transmembrane region" description="Helical" evidence="9">
    <location>
        <begin position="175"/>
        <end position="196"/>
    </location>
</feature>
<evidence type="ECO:0000256" key="7">
    <source>
        <dbReference type="ARBA" id="ARBA00022989"/>
    </source>
</evidence>
<feature type="domain" description="MotA/TolQ/ExbB proton channel" evidence="10">
    <location>
        <begin position="89"/>
        <end position="194"/>
    </location>
</feature>
<feature type="transmembrane region" description="Helical" evidence="9">
    <location>
        <begin position="129"/>
        <end position="155"/>
    </location>
</feature>
<reference evidence="11" key="1">
    <citation type="submission" date="2018-05" db="EMBL/GenBank/DDBJ databases">
        <authorList>
            <person name="Lanie J.A."/>
            <person name="Ng W.-L."/>
            <person name="Kazmierczak K.M."/>
            <person name="Andrzejewski T.M."/>
            <person name="Davidsen T.M."/>
            <person name="Wayne K.J."/>
            <person name="Tettelin H."/>
            <person name="Glass J.I."/>
            <person name="Rusch D."/>
            <person name="Podicherti R."/>
            <person name="Tsui H.-C.T."/>
            <person name="Winkler M.E."/>
        </authorList>
    </citation>
    <scope>NUCLEOTIDE SEQUENCE</scope>
</reference>